<name>A0A0D8HIN6_9ACTN</name>
<accession>A0A0D8HIN6</accession>
<evidence type="ECO:0000313" key="2">
    <source>
        <dbReference type="Proteomes" id="UP000032360"/>
    </source>
</evidence>
<dbReference type="EMBL" id="JXYS01000070">
    <property type="protein sequence ID" value="KJF16926.1"/>
    <property type="molecule type" value="Genomic_DNA"/>
</dbReference>
<protein>
    <submittedName>
        <fullName evidence="1">Uncharacterized protein</fullName>
    </submittedName>
</protein>
<sequence length="86" mass="9799">MLAILCIQDNLLTMSNTEFSPEEMIKRFQARARAVKARGIPPVEGPERQRFIQQAKDDYMDFAMLGDANASLEDGILVFRIDLRPN</sequence>
<proteinExistence type="predicted"/>
<evidence type="ECO:0000313" key="1">
    <source>
        <dbReference type="EMBL" id="KJF16926.1"/>
    </source>
</evidence>
<keyword evidence="2" id="KW-1185">Reference proteome</keyword>
<gene>
    <name evidence="1" type="ORF">AXFE_22090</name>
</gene>
<dbReference type="Proteomes" id="UP000032360">
    <property type="component" value="Unassembled WGS sequence"/>
</dbReference>
<comment type="caution">
    <text evidence="1">The sequence shown here is derived from an EMBL/GenBank/DDBJ whole genome shotgun (WGS) entry which is preliminary data.</text>
</comment>
<reference evidence="1 2" key="1">
    <citation type="submission" date="2015-01" db="EMBL/GenBank/DDBJ databases">
        <title>Draft genome of the acidophilic iron oxidizer Acidithrix ferrooxidans strain Py-F3.</title>
        <authorList>
            <person name="Poehlein A."/>
            <person name="Eisen S."/>
            <person name="Schloemann M."/>
            <person name="Johnson B.D."/>
            <person name="Daniel R."/>
            <person name="Muehling M."/>
        </authorList>
    </citation>
    <scope>NUCLEOTIDE SEQUENCE [LARGE SCALE GENOMIC DNA]</scope>
    <source>
        <strain evidence="1 2">Py-F3</strain>
    </source>
</reference>
<dbReference type="AlphaFoldDB" id="A0A0D8HIN6"/>
<organism evidence="1 2">
    <name type="scientific">Acidithrix ferrooxidans</name>
    <dbReference type="NCBI Taxonomy" id="1280514"/>
    <lineage>
        <taxon>Bacteria</taxon>
        <taxon>Bacillati</taxon>
        <taxon>Actinomycetota</taxon>
        <taxon>Acidimicrobiia</taxon>
        <taxon>Acidimicrobiales</taxon>
        <taxon>Acidimicrobiaceae</taxon>
        <taxon>Acidithrix</taxon>
    </lineage>
</organism>